<gene>
    <name evidence="2" type="ORF">ANANG_G00268170</name>
</gene>
<comment type="caution">
    <text evidence="2">The sequence shown here is derived from an EMBL/GenBank/DDBJ whole genome shotgun (WGS) entry which is preliminary data.</text>
</comment>
<name>A0A9D3LQI2_ANGAN</name>
<keyword evidence="1" id="KW-0732">Signal</keyword>
<feature type="non-terminal residue" evidence="2">
    <location>
        <position position="1"/>
    </location>
</feature>
<dbReference type="EMBL" id="JAFIRN010000015">
    <property type="protein sequence ID" value="KAG5835066.1"/>
    <property type="molecule type" value="Genomic_DNA"/>
</dbReference>
<proteinExistence type="predicted"/>
<evidence type="ECO:0000313" key="3">
    <source>
        <dbReference type="Proteomes" id="UP001044222"/>
    </source>
</evidence>
<protein>
    <recommendedName>
        <fullName evidence="4">Secreted protein</fullName>
    </recommendedName>
</protein>
<evidence type="ECO:0008006" key="4">
    <source>
        <dbReference type="Google" id="ProtNLM"/>
    </source>
</evidence>
<feature type="signal peptide" evidence="1">
    <location>
        <begin position="1"/>
        <end position="21"/>
    </location>
</feature>
<dbReference type="AlphaFoldDB" id="A0A9D3LQI2"/>
<evidence type="ECO:0000256" key="1">
    <source>
        <dbReference type="SAM" id="SignalP"/>
    </source>
</evidence>
<reference evidence="2" key="1">
    <citation type="submission" date="2021-01" db="EMBL/GenBank/DDBJ databases">
        <title>A chromosome-scale assembly of European eel, Anguilla anguilla.</title>
        <authorList>
            <person name="Henkel C."/>
            <person name="Jong-Raadsen S.A."/>
            <person name="Dufour S."/>
            <person name="Weltzien F.-A."/>
            <person name="Palstra A.P."/>
            <person name="Pelster B."/>
            <person name="Spaink H.P."/>
            <person name="Van Den Thillart G.E."/>
            <person name="Jansen H."/>
            <person name="Zahm M."/>
            <person name="Klopp C."/>
            <person name="Cedric C."/>
            <person name="Louis A."/>
            <person name="Berthelot C."/>
            <person name="Parey E."/>
            <person name="Roest Crollius H."/>
            <person name="Montfort J."/>
            <person name="Robinson-Rechavi M."/>
            <person name="Bucao C."/>
            <person name="Bouchez O."/>
            <person name="Gislard M."/>
            <person name="Lluch J."/>
            <person name="Milhes M."/>
            <person name="Lampietro C."/>
            <person name="Lopez Roques C."/>
            <person name="Donnadieu C."/>
            <person name="Braasch I."/>
            <person name="Desvignes T."/>
            <person name="Postlethwait J."/>
            <person name="Bobe J."/>
            <person name="Guiguen Y."/>
            <person name="Dirks R."/>
        </authorList>
    </citation>
    <scope>NUCLEOTIDE SEQUENCE</scope>
    <source>
        <strain evidence="2">Tag_6206</strain>
        <tissue evidence="2">Liver</tissue>
    </source>
</reference>
<dbReference type="Proteomes" id="UP001044222">
    <property type="component" value="Chromosome 15"/>
</dbReference>
<evidence type="ECO:0000313" key="2">
    <source>
        <dbReference type="EMBL" id="KAG5835066.1"/>
    </source>
</evidence>
<feature type="chain" id="PRO_5038844624" description="Secreted protein" evidence="1">
    <location>
        <begin position="22"/>
        <end position="119"/>
    </location>
</feature>
<organism evidence="2 3">
    <name type="scientific">Anguilla anguilla</name>
    <name type="common">European freshwater eel</name>
    <name type="synonym">Muraena anguilla</name>
    <dbReference type="NCBI Taxonomy" id="7936"/>
    <lineage>
        <taxon>Eukaryota</taxon>
        <taxon>Metazoa</taxon>
        <taxon>Chordata</taxon>
        <taxon>Craniata</taxon>
        <taxon>Vertebrata</taxon>
        <taxon>Euteleostomi</taxon>
        <taxon>Actinopterygii</taxon>
        <taxon>Neopterygii</taxon>
        <taxon>Teleostei</taxon>
        <taxon>Anguilliformes</taxon>
        <taxon>Anguillidae</taxon>
        <taxon>Anguilla</taxon>
    </lineage>
</organism>
<keyword evidence="3" id="KW-1185">Reference proteome</keyword>
<sequence>MWCVCVYMSVCICVCVHVCECVCARVCVSMRVCARACLCVCARACVCVSTPVGRGTLRRSLQIKSSTEGGVLSEVCVESVQEGQCVRVRDAVEGQSAGRTVHTHSYPVHTHSCSAVGGE</sequence>
<accession>A0A9D3LQI2</accession>